<dbReference type="Proteomes" id="UP001153269">
    <property type="component" value="Unassembled WGS sequence"/>
</dbReference>
<dbReference type="EMBL" id="CADEAL010003680">
    <property type="protein sequence ID" value="CAB1445521.1"/>
    <property type="molecule type" value="Genomic_DNA"/>
</dbReference>
<accession>A0A9N7VA10</accession>
<reference evidence="1" key="1">
    <citation type="submission" date="2020-03" db="EMBL/GenBank/DDBJ databases">
        <authorList>
            <person name="Weist P."/>
        </authorList>
    </citation>
    <scope>NUCLEOTIDE SEQUENCE</scope>
</reference>
<gene>
    <name evidence="1" type="ORF">PLEPLA_LOCUS33252</name>
</gene>
<organism evidence="1 2">
    <name type="scientific">Pleuronectes platessa</name>
    <name type="common">European plaice</name>
    <dbReference type="NCBI Taxonomy" id="8262"/>
    <lineage>
        <taxon>Eukaryota</taxon>
        <taxon>Metazoa</taxon>
        <taxon>Chordata</taxon>
        <taxon>Craniata</taxon>
        <taxon>Vertebrata</taxon>
        <taxon>Euteleostomi</taxon>
        <taxon>Actinopterygii</taxon>
        <taxon>Neopterygii</taxon>
        <taxon>Teleostei</taxon>
        <taxon>Neoteleostei</taxon>
        <taxon>Acanthomorphata</taxon>
        <taxon>Carangaria</taxon>
        <taxon>Pleuronectiformes</taxon>
        <taxon>Pleuronectoidei</taxon>
        <taxon>Pleuronectidae</taxon>
        <taxon>Pleuronectes</taxon>
    </lineage>
</organism>
<comment type="caution">
    <text evidence="1">The sequence shown here is derived from an EMBL/GenBank/DDBJ whole genome shotgun (WGS) entry which is preliminary data.</text>
</comment>
<evidence type="ECO:0000313" key="1">
    <source>
        <dbReference type="EMBL" id="CAB1445521.1"/>
    </source>
</evidence>
<name>A0A9N7VA10_PLEPL</name>
<sequence>MFVHFRNFRNGDQPGAAEATLLLMNERPVSTPPAAAPPLLLTPPTSRCSVPGGTRRKHKVCVVLPC</sequence>
<protein>
    <submittedName>
        <fullName evidence="1">Uncharacterized protein</fullName>
    </submittedName>
</protein>
<dbReference type="AlphaFoldDB" id="A0A9N7VA10"/>
<proteinExistence type="predicted"/>
<evidence type="ECO:0000313" key="2">
    <source>
        <dbReference type="Proteomes" id="UP001153269"/>
    </source>
</evidence>
<keyword evidence="2" id="KW-1185">Reference proteome</keyword>